<dbReference type="Gene3D" id="3.40.50.300">
    <property type="entry name" value="P-loop containing nucleotide triphosphate hydrolases"/>
    <property type="match status" value="1"/>
</dbReference>
<dbReference type="EMBL" id="SHKW01000001">
    <property type="protein sequence ID" value="RZU43657.1"/>
    <property type="molecule type" value="Genomic_DNA"/>
</dbReference>
<dbReference type="GO" id="GO:0006310">
    <property type="term" value="P:DNA recombination"/>
    <property type="evidence" value="ECO:0007669"/>
    <property type="project" value="UniProtKB-KW"/>
</dbReference>
<dbReference type="GO" id="GO:0006281">
    <property type="term" value="P:DNA repair"/>
    <property type="evidence" value="ECO:0007669"/>
    <property type="project" value="InterPro"/>
</dbReference>
<evidence type="ECO:0000313" key="8">
    <source>
        <dbReference type="Proteomes" id="UP000292958"/>
    </source>
</evidence>
<comment type="caution">
    <text evidence="7">The sequence shown here is derived from an EMBL/GenBank/DDBJ whole genome shotgun (WGS) entry which is preliminary data.</text>
</comment>
<dbReference type="PANTHER" id="PTHR45900">
    <property type="entry name" value="RECA"/>
    <property type="match status" value="1"/>
</dbReference>
<organism evidence="7 8">
    <name type="scientific">Edaphobacter modestus</name>
    <dbReference type="NCBI Taxonomy" id="388466"/>
    <lineage>
        <taxon>Bacteria</taxon>
        <taxon>Pseudomonadati</taxon>
        <taxon>Acidobacteriota</taxon>
        <taxon>Terriglobia</taxon>
        <taxon>Terriglobales</taxon>
        <taxon>Acidobacteriaceae</taxon>
        <taxon>Edaphobacter</taxon>
    </lineage>
</organism>
<keyword evidence="3" id="KW-0547">Nucleotide-binding</keyword>
<dbReference type="InterPro" id="IPR049428">
    <property type="entry name" value="RecA-like_N"/>
</dbReference>
<dbReference type="GO" id="GO:0003697">
    <property type="term" value="F:single-stranded DNA binding"/>
    <property type="evidence" value="ECO:0007669"/>
    <property type="project" value="InterPro"/>
</dbReference>
<feature type="domain" description="RecA family profile 1" evidence="6">
    <location>
        <begin position="30"/>
        <end position="95"/>
    </location>
</feature>
<evidence type="ECO:0000256" key="3">
    <source>
        <dbReference type="ARBA" id="ARBA00022741"/>
    </source>
</evidence>
<sequence length="257" mass="27857">MPSTAAIRLQIETTLANRVPAALTLKIKQAPELFPTGISEVDAVLGGGVPRGSITEVAGAASTGKTSFGLSAIAAITQSGAACAWVDVSDALSPESAAAANIVLKRLLWLRMSAERKQRVTDKPWSRLEQALKATDLLLQAGGFAAIVLDMSDVLPQHTIRIPLATWYRFRLAAEQARTALIFLSQSLCASSCAALALRCEPASIQPFSGNGETDLFESQQYTLVRERNRNEISPFLHKKPSTRVEWRAETLWSRVR</sequence>
<name>A0A4Q7Z0B9_9BACT</name>
<dbReference type="InterPro" id="IPR027417">
    <property type="entry name" value="P-loop_NTPase"/>
</dbReference>
<dbReference type="RefSeq" id="WP_130422376.1">
    <property type="nucleotide sequence ID" value="NZ_SHKW01000001.1"/>
</dbReference>
<comment type="similarity">
    <text evidence="1">Belongs to the RecA family.</text>
</comment>
<dbReference type="PROSITE" id="PS50162">
    <property type="entry name" value="RECA_2"/>
    <property type="match status" value="1"/>
</dbReference>
<proteinExistence type="inferred from homology"/>
<dbReference type="Proteomes" id="UP000292958">
    <property type="component" value="Unassembled WGS sequence"/>
</dbReference>
<accession>A0A4Q7Z0B9</accession>
<dbReference type="AlphaFoldDB" id="A0A4Q7Z0B9"/>
<dbReference type="InterPro" id="IPR013765">
    <property type="entry name" value="DNA_recomb/repair_RecA"/>
</dbReference>
<reference evidence="7 8" key="1">
    <citation type="submission" date="2019-02" db="EMBL/GenBank/DDBJ databases">
        <title>Genomic Encyclopedia of Archaeal and Bacterial Type Strains, Phase II (KMG-II): from individual species to whole genera.</title>
        <authorList>
            <person name="Goeker M."/>
        </authorList>
    </citation>
    <scope>NUCLEOTIDE SEQUENCE [LARGE SCALE GENOMIC DNA]</scope>
    <source>
        <strain evidence="7 8">DSM 18101</strain>
    </source>
</reference>
<gene>
    <name evidence="7" type="ORF">BDD14_5344</name>
</gene>
<dbReference type="PANTHER" id="PTHR45900:SF1">
    <property type="entry name" value="MITOCHONDRIAL DNA REPAIR PROTEIN RECA HOMOLOG-RELATED"/>
    <property type="match status" value="1"/>
</dbReference>
<dbReference type="OrthoDB" id="110850at2"/>
<keyword evidence="4" id="KW-0067">ATP-binding</keyword>
<dbReference type="Pfam" id="PF00154">
    <property type="entry name" value="RecA_N"/>
    <property type="match status" value="1"/>
</dbReference>
<evidence type="ECO:0000256" key="1">
    <source>
        <dbReference type="ARBA" id="ARBA00009391"/>
    </source>
</evidence>
<evidence type="ECO:0000313" key="7">
    <source>
        <dbReference type="EMBL" id="RZU43657.1"/>
    </source>
</evidence>
<dbReference type="GO" id="GO:0005524">
    <property type="term" value="F:ATP binding"/>
    <property type="evidence" value="ECO:0007669"/>
    <property type="project" value="UniProtKB-KW"/>
</dbReference>
<evidence type="ECO:0000256" key="5">
    <source>
        <dbReference type="ARBA" id="ARBA00023172"/>
    </source>
</evidence>
<protein>
    <recommendedName>
        <fullName evidence="2">Protein RecA</fullName>
    </recommendedName>
</protein>
<dbReference type="InterPro" id="IPR020588">
    <property type="entry name" value="RecA_ATP-bd"/>
</dbReference>
<evidence type="ECO:0000259" key="6">
    <source>
        <dbReference type="PROSITE" id="PS50162"/>
    </source>
</evidence>
<keyword evidence="5" id="KW-0233">DNA recombination</keyword>
<evidence type="ECO:0000256" key="2">
    <source>
        <dbReference type="ARBA" id="ARBA00015553"/>
    </source>
</evidence>
<evidence type="ECO:0000256" key="4">
    <source>
        <dbReference type="ARBA" id="ARBA00022840"/>
    </source>
</evidence>
<dbReference type="SUPFAM" id="SSF52540">
    <property type="entry name" value="P-loop containing nucleoside triphosphate hydrolases"/>
    <property type="match status" value="1"/>
</dbReference>
<dbReference type="GO" id="GO:0140664">
    <property type="term" value="F:ATP-dependent DNA damage sensor activity"/>
    <property type="evidence" value="ECO:0007669"/>
    <property type="project" value="InterPro"/>
</dbReference>
<keyword evidence="8" id="KW-1185">Reference proteome</keyword>